<dbReference type="AlphaFoldDB" id="A0A8K0JL35"/>
<keyword evidence="4" id="KW-1185">Reference proteome</keyword>
<organism evidence="3 4">
    <name type="scientific">Filobasidium floriforme</name>
    <dbReference type="NCBI Taxonomy" id="5210"/>
    <lineage>
        <taxon>Eukaryota</taxon>
        <taxon>Fungi</taxon>
        <taxon>Dikarya</taxon>
        <taxon>Basidiomycota</taxon>
        <taxon>Agaricomycotina</taxon>
        <taxon>Tremellomycetes</taxon>
        <taxon>Filobasidiales</taxon>
        <taxon>Filobasidiaceae</taxon>
        <taxon>Filobasidium</taxon>
    </lineage>
</organism>
<dbReference type="InterPro" id="IPR021369">
    <property type="entry name" value="DUF2985"/>
</dbReference>
<feature type="transmembrane region" description="Helical" evidence="2">
    <location>
        <begin position="638"/>
        <end position="661"/>
    </location>
</feature>
<feature type="compositionally biased region" description="Basic and acidic residues" evidence="1">
    <location>
        <begin position="240"/>
        <end position="257"/>
    </location>
</feature>
<feature type="region of interest" description="Disordered" evidence="1">
    <location>
        <begin position="288"/>
        <end position="343"/>
    </location>
</feature>
<reference evidence="3" key="1">
    <citation type="submission" date="2020-04" db="EMBL/GenBank/DDBJ databases">
        <title>Analysis of mating type loci in Filobasidium floriforme.</title>
        <authorList>
            <person name="Nowrousian M."/>
        </authorList>
    </citation>
    <scope>NUCLEOTIDE SEQUENCE</scope>
    <source>
        <strain evidence="3">CBS 6242</strain>
    </source>
</reference>
<evidence type="ECO:0000256" key="2">
    <source>
        <dbReference type="SAM" id="Phobius"/>
    </source>
</evidence>
<feature type="region of interest" description="Disordered" evidence="1">
    <location>
        <begin position="384"/>
        <end position="425"/>
    </location>
</feature>
<feature type="compositionally biased region" description="Low complexity" evidence="1">
    <location>
        <begin position="394"/>
        <end position="418"/>
    </location>
</feature>
<evidence type="ECO:0000313" key="3">
    <source>
        <dbReference type="EMBL" id="KAG7531433.1"/>
    </source>
</evidence>
<feature type="region of interest" description="Disordered" evidence="1">
    <location>
        <begin position="190"/>
        <end position="271"/>
    </location>
</feature>
<feature type="compositionally biased region" description="Basic and acidic residues" evidence="1">
    <location>
        <begin position="220"/>
        <end position="231"/>
    </location>
</feature>
<dbReference type="Proteomes" id="UP000812966">
    <property type="component" value="Unassembled WGS sequence"/>
</dbReference>
<sequence length="704" mass="77995">MSSPSVQIRRDRSGTASSVTQNTSRSARRPTLSMSTNTPTNMRIREVEETSDSTPVLGRVVDGLPLREEPDGMEGGRVDSGRGINNPDLTGEPLRINTNNLDVPSVSNHTPGRRNRSRTIDCILGSPISPLPSSSSPSTPSAAAANRKQTGPISRGPPVSSPIIENETENHVQSQAPVTSTSVDLVLPESTERDLKLNRPTSDSISASSTGSGHRKSLSSHRERATEDDYKYPPPLRISNDGDRNQDRDLDRGRDDIGEGGMKTGRTRARTGSVSWFKQTLGMNAAGTVDSRKVDEEMGLTGKDKRDDTRRSSSSKGDDEEGPEARERRQEEEEEEDVHRDEVVDHLNVIDAQVSAVTYLQDAANSIMIPPIPSLFKSKATITLDTPSRPANPTRSTSTNANITANTSTPNQDNTDSSSDSDSEDLLDTHVKDVLASKRRSPKKEWFIRSMKGAWAFVKTPIGVITAIYGFLVSTNSAAIVLFLLGWIDTGSKENKDKWVEISSQVTNGLFTVTGVGFIPWRVRDAYRISAIWRLQHIDRKLRKKRGLEAGVDKNQAPDPEWDEDFVQVLTDKQQARLKYQQRAFGKSQTWYRPHETDTHRAFSLNFALWICLFTIGNSVFQCFLCGTMWGLNRHERPAWTTGTLIPLSFLCGIASAVLIWKGQQRSKKTAEVEKKLRDALGMEDEGEHDSEEKAARENQREAI</sequence>
<comment type="caution">
    <text evidence="3">The sequence shown here is derived from an EMBL/GenBank/DDBJ whole genome shotgun (WGS) entry which is preliminary data.</text>
</comment>
<dbReference type="EMBL" id="JABELV010000091">
    <property type="protein sequence ID" value="KAG7531433.1"/>
    <property type="molecule type" value="Genomic_DNA"/>
</dbReference>
<gene>
    <name evidence="3" type="ORF">FFLO_04354</name>
</gene>
<dbReference type="PANTHER" id="PTHR35872:SF2">
    <property type="entry name" value="INTEGRAL MEMBRANE PROTEIN (AFU_ORTHOLOGUE AFUA_5G07110)"/>
    <property type="match status" value="1"/>
</dbReference>
<feature type="compositionally biased region" description="Polar residues" evidence="1">
    <location>
        <begin position="32"/>
        <end position="41"/>
    </location>
</feature>
<proteinExistence type="predicted"/>
<feature type="compositionally biased region" description="Basic and acidic residues" evidence="1">
    <location>
        <begin position="290"/>
        <end position="311"/>
    </location>
</feature>
<dbReference type="PANTHER" id="PTHR35872">
    <property type="entry name" value="INTEGRAL MEMBRANE PROTEIN (AFU_ORTHOLOGUE AFUA_5G07110)"/>
    <property type="match status" value="1"/>
</dbReference>
<keyword evidence="2" id="KW-0472">Membrane</keyword>
<feature type="compositionally biased region" description="Basic and acidic residues" evidence="1">
    <location>
        <begin position="65"/>
        <end position="80"/>
    </location>
</feature>
<feature type="compositionally biased region" description="Polar residues" evidence="1">
    <location>
        <begin position="14"/>
        <end position="25"/>
    </location>
</feature>
<feature type="compositionally biased region" description="Basic and acidic residues" evidence="1">
    <location>
        <begin position="323"/>
        <end position="343"/>
    </location>
</feature>
<dbReference type="Pfam" id="PF11204">
    <property type="entry name" value="DUF2985"/>
    <property type="match status" value="1"/>
</dbReference>
<keyword evidence="2" id="KW-0812">Transmembrane</keyword>
<feature type="compositionally biased region" description="Low complexity" evidence="1">
    <location>
        <begin position="201"/>
        <end position="212"/>
    </location>
</feature>
<feature type="compositionally biased region" description="Low complexity" evidence="1">
    <location>
        <begin position="126"/>
        <end position="145"/>
    </location>
</feature>
<protein>
    <submittedName>
        <fullName evidence="3">Uncharacterized protein</fullName>
    </submittedName>
</protein>
<feature type="transmembrane region" description="Helical" evidence="2">
    <location>
        <begin position="607"/>
        <end position="632"/>
    </location>
</feature>
<accession>A0A8K0JL35</accession>
<feature type="region of interest" description="Disordered" evidence="1">
    <location>
        <begin position="1"/>
        <end position="163"/>
    </location>
</feature>
<evidence type="ECO:0000313" key="4">
    <source>
        <dbReference type="Proteomes" id="UP000812966"/>
    </source>
</evidence>
<keyword evidence="2" id="KW-1133">Transmembrane helix</keyword>
<feature type="transmembrane region" description="Helical" evidence="2">
    <location>
        <begin position="467"/>
        <end position="488"/>
    </location>
</feature>
<feature type="compositionally biased region" description="Basic and acidic residues" evidence="1">
    <location>
        <begin position="691"/>
        <end position="704"/>
    </location>
</feature>
<evidence type="ECO:0000256" key="1">
    <source>
        <dbReference type="SAM" id="MobiDB-lite"/>
    </source>
</evidence>
<feature type="compositionally biased region" description="Polar residues" evidence="1">
    <location>
        <begin position="384"/>
        <end position="393"/>
    </location>
</feature>
<feature type="region of interest" description="Disordered" evidence="1">
    <location>
        <begin position="679"/>
        <end position="704"/>
    </location>
</feature>
<feature type="compositionally biased region" description="Polar residues" evidence="1">
    <location>
        <begin position="96"/>
        <end position="110"/>
    </location>
</feature>
<name>A0A8K0JL35_9TREE</name>